<dbReference type="InterPro" id="IPR052709">
    <property type="entry name" value="Transposase-MT_Hybrid"/>
</dbReference>
<dbReference type="EMBL" id="CP092865">
    <property type="protein sequence ID" value="UYV64875.1"/>
    <property type="molecule type" value="Genomic_DNA"/>
</dbReference>
<gene>
    <name evidence="1" type="ORF">LAZ67_3002226</name>
</gene>
<dbReference type="Proteomes" id="UP001235939">
    <property type="component" value="Chromosome 03"/>
</dbReference>
<dbReference type="PANTHER" id="PTHR46060">
    <property type="entry name" value="MARINER MOS1 TRANSPOSASE-LIKE PROTEIN"/>
    <property type="match status" value="1"/>
</dbReference>
<accession>A0ABY6KCC3</accession>
<protein>
    <recommendedName>
        <fullName evidence="3">Transposase</fullName>
    </recommendedName>
</protein>
<evidence type="ECO:0008006" key="3">
    <source>
        <dbReference type="Google" id="ProtNLM"/>
    </source>
</evidence>
<name>A0ABY6KCC3_9ARAC</name>
<keyword evidence="2" id="KW-1185">Reference proteome</keyword>
<dbReference type="PANTHER" id="PTHR46060:SF1">
    <property type="entry name" value="MARINER MOS1 TRANSPOSASE-LIKE PROTEIN"/>
    <property type="match status" value="1"/>
</dbReference>
<evidence type="ECO:0000313" key="1">
    <source>
        <dbReference type="EMBL" id="UYV64875.1"/>
    </source>
</evidence>
<dbReference type="InterPro" id="IPR001888">
    <property type="entry name" value="Transposase_1"/>
</dbReference>
<reference evidence="1 2" key="1">
    <citation type="submission" date="2022-01" db="EMBL/GenBank/DDBJ databases">
        <title>A chromosomal length assembly of Cordylochernes scorpioides.</title>
        <authorList>
            <person name="Zeh D."/>
            <person name="Zeh J."/>
        </authorList>
    </citation>
    <scope>NUCLEOTIDE SEQUENCE [LARGE SCALE GENOMIC DNA]</scope>
    <source>
        <strain evidence="1">IN4F17</strain>
        <tissue evidence="1">Whole Body</tissue>
    </source>
</reference>
<dbReference type="Pfam" id="PF01359">
    <property type="entry name" value="Transposase_1"/>
    <property type="match status" value="1"/>
</dbReference>
<dbReference type="Gene3D" id="3.30.420.10">
    <property type="entry name" value="Ribonuclease H-like superfamily/Ribonuclease H"/>
    <property type="match status" value="1"/>
</dbReference>
<dbReference type="InterPro" id="IPR036397">
    <property type="entry name" value="RNaseH_sf"/>
</dbReference>
<proteinExistence type="predicted"/>
<evidence type="ECO:0000313" key="2">
    <source>
        <dbReference type="Proteomes" id="UP001235939"/>
    </source>
</evidence>
<sequence>MEDKLSEKPRFQSKVGGRWVYSSCGGWPCVRGTGAKNGIRVGGMSESGHICGEWKTRRVALKSVDDPAKRYQDHGIGAAYKDIDVGISVHPEALFKEVGRHDIPFSADDAKEDHGSREFRTLAVMNEAYKNEKLSRTQVYFWYKRFKDGCKSIANDLRSGRPLASTTDRNIGQVRDLVVADRKITIDNISEILGISIITGNETWCFLFDPQTKKQSLEWHTPSSPRRKKVCLDKSKGKVMLVVFFDYQGIVYYEFIKEGVTINKQAYKEILVRIRDAIRRKRNIFKKSKQAIIVQDYLVKHSVSVLPLPPYSSDIAPCDFFPKLKMTLKGRRFSMSSEEIENATVELNKLRKIDFELAFQQLSASR</sequence>
<organism evidence="1 2">
    <name type="scientific">Cordylochernes scorpioides</name>
    <dbReference type="NCBI Taxonomy" id="51811"/>
    <lineage>
        <taxon>Eukaryota</taxon>
        <taxon>Metazoa</taxon>
        <taxon>Ecdysozoa</taxon>
        <taxon>Arthropoda</taxon>
        <taxon>Chelicerata</taxon>
        <taxon>Arachnida</taxon>
        <taxon>Pseudoscorpiones</taxon>
        <taxon>Cheliferoidea</taxon>
        <taxon>Chernetidae</taxon>
        <taxon>Cordylochernes</taxon>
    </lineage>
</organism>